<proteinExistence type="predicted"/>
<dbReference type="PANTHER" id="PTHR41521:SF4">
    <property type="entry name" value="BLR0684 PROTEIN"/>
    <property type="match status" value="1"/>
</dbReference>
<sequence length="97" mass="10600">MAKGYWIAFVTVTDPARYAGYQQHAPAAFAKYGAQFLVRGDAGETLEGPAFQRHVVIEFESKAQALACYRSPEYQSARAHRDAACTANIVITEGITT</sequence>
<dbReference type="InterPro" id="IPR010753">
    <property type="entry name" value="DUF1330"/>
</dbReference>
<keyword evidence="3" id="KW-1185">Reference proteome</keyword>
<dbReference type="PANTHER" id="PTHR41521">
    <property type="match status" value="1"/>
</dbReference>
<dbReference type="Proteomes" id="UP000444174">
    <property type="component" value="Unassembled WGS sequence"/>
</dbReference>
<evidence type="ECO:0000313" key="3">
    <source>
        <dbReference type="Proteomes" id="UP000444174"/>
    </source>
</evidence>
<comment type="caution">
    <text evidence="2">The sequence shown here is derived from an EMBL/GenBank/DDBJ whole genome shotgun (WGS) entry which is preliminary data.</text>
</comment>
<protein>
    <submittedName>
        <fullName evidence="2">DUF1330 domain-containing protein</fullName>
    </submittedName>
</protein>
<organism evidence="2 3">
    <name type="scientific">Tritonibacter litoralis</name>
    <dbReference type="NCBI Taxonomy" id="2662264"/>
    <lineage>
        <taxon>Bacteria</taxon>
        <taxon>Pseudomonadati</taxon>
        <taxon>Pseudomonadota</taxon>
        <taxon>Alphaproteobacteria</taxon>
        <taxon>Rhodobacterales</taxon>
        <taxon>Paracoccaceae</taxon>
        <taxon>Tritonibacter</taxon>
    </lineage>
</organism>
<evidence type="ECO:0000313" key="2">
    <source>
        <dbReference type="EMBL" id="MQQ06888.1"/>
    </source>
</evidence>
<dbReference type="InterPro" id="IPR011008">
    <property type="entry name" value="Dimeric_a/b-barrel"/>
</dbReference>
<feature type="domain" description="DUF1330" evidence="1">
    <location>
        <begin position="3"/>
        <end position="94"/>
    </location>
</feature>
<dbReference type="Gene3D" id="3.30.70.100">
    <property type="match status" value="1"/>
</dbReference>
<accession>A0A843YAI4</accession>
<dbReference type="Pfam" id="PF07045">
    <property type="entry name" value="DUF1330"/>
    <property type="match status" value="1"/>
</dbReference>
<reference evidence="2 3" key="1">
    <citation type="submission" date="2019-10" db="EMBL/GenBank/DDBJ databases">
        <title>Epibacterium sp. nov., isolated from seawater.</title>
        <authorList>
            <person name="Zhang X."/>
            <person name="Li N."/>
        </authorList>
    </citation>
    <scope>NUCLEOTIDE SEQUENCE [LARGE SCALE GENOMIC DNA]</scope>
    <source>
        <strain evidence="2 3">SM1979</strain>
    </source>
</reference>
<dbReference type="RefSeq" id="WP_153213819.1">
    <property type="nucleotide sequence ID" value="NZ_WIBF01000001.1"/>
</dbReference>
<dbReference type="SUPFAM" id="SSF54909">
    <property type="entry name" value="Dimeric alpha+beta barrel"/>
    <property type="match status" value="1"/>
</dbReference>
<evidence type="ECO:0000259" key="1">
    <source>
        <dbReference type="Pfam" id="PF07045"/>
    </source>
</evidence>
<name>A0A843YAI4_9RHOB</name>
<gene>
    <name evidence="2" type="ORF">GFB49_00315</name>
</gene>
<dbReference type="AlphaFoldDB" id="A0A843YAI4"/>
<dbReference type="EMBL" id="WIBF01000001">
    <property type="protein sequence ID" value="MQQ06888.1"/>
    <property type="molecule type" value="Genomic_DNA"/>
</dbReference>